<dbReference type="EMBL" id="SGKU01000037">
    <property type="protein sequence ID" value="NFA43405.1"/>
    <property type="molecule type" value="Genomic_DNA"/>
</dbReference>
<dbReference type="PANTHER" id="PTHR30404">
    <property type="entry name" value="N-ACETYLMURAMOYL-L-ALANINE AMIDASE"/>
    <property type="match status" value="1"/>
</dbReference>
<dbReference type="InterPro" id="IPR002508">
    <property type="entry name" value="MurNAc-LAA_cat"/>
</dbReference>
<evidence type="ECO:0000313" key="2">
    <source>
        <dbReference type="EMBL" id="NFA43405.1"/>
    </source>
</evidence>
<accession>A0A6M0SUG6</accession>
<gene>
    <name evidence="2" type="ORF">EXM65_12685</name>
</gene>
<dbReference type="Pfam" id="PF01520">
    <property type="entry name" value="Amidase_3"/>
    <property type="match status" value="1"/>
</dbReference>
<dbReference type="GO" id="GO:0030288">
    <property type="term" value="C:outer membrane-bounded periplasmic space"/>
    <property type="evidence" value="ECO:0007669"/>
    <property type="project" value="TreeGrafter"/>
</dbReference>
<dbReference type="CDD" id="cd02696">
    <property type="entry name" value="MurNAc-LAA"/>
    <property type="match status" value="1"/>
</dbReference>
<proteinExistence type="predicted"/>
<protein>
    <submittedName>
        <fullName evidence="2">N-acetylmuramoyl-L-alanine amidase</fullName>
    </submittedName>
</protein>
<organism evidence="2 3">
    <name type="scientific">Clostridium botulinum</name>
    <dbReference type="NCBI Taxonomy" id="1491"/>
    <lineage>
        <taxon>Bacteria</taxon>
        <taxon>Bacillati</taxon>
        <taxon>Bacillota</taxon>
        <taxon>Clostridia</taxon>
        <taxon>Eubacteriales</taxon>
        <taxon>Clostridiaceae</taxon>
        <taxon>Clostridium</taxon>
    </lineage>
</organism>
<comment type="caution">
    <text evidence="2">The sequence shown here is derived from an EMBL/GenBank/DDBJ whole genome shotgun (WGS) entry which is preliminary data.</text>
</comment>
<dbReference type="InterPro" id="IPR050695">
    <property type="entry name" value="N-acetylmuramoyl_amidase_3"/>
</dbReference>
<evidence type="ECO:0000259" key="1">
    <source>
        <dbReference type="SMART" id="SM00646"/>
    </source>
</evidence>
<dbReference type="AlphaFoldDB" id="A0A6M0SUG6"/>
<dbReference type="Proteomes" id="UP000472355">
    <property type="component" value="Unassembled WGS sequence"/>
</dbReference>
<dbReference type="Gene3D" id="3.40.630.40">
    <property type="entry name" value="Zn-dependent exopeptidases"/>
    <property type="match status" value="1"/>
</dbReference>
<name>A0A6M0SUG6_CLOBO</name>
<sequence length="249" mass="28339">MRIGLRAGHSPNCTGAIGIVREHDEMKKFYKYVSDVLTQYGHTIIDCNSNASSQSSELNEGVINANNNNVDLFISLHMNSFNGQAHGVESLVSSENSKAHVFARNLCLNFTELGFANRGVKYKKLFEMNYSKAPNIIFEMCFCDSQNDIDIYNRYSWSQLAYAFCNAIDSNIPKSPEDKKAYVITKYLPCAYDGYKGVDINYILQYFNGVKTYVRGDNTGIWIETAYMPLNKCQELKNTLGSWFYEIKE</sequence>
<feature type="domain" description="MurNAc-LAA" evidence="1">
    <location>
        <begin position="62"/>
        <end position="169"/>
    </location>
</feature>
<dbReference type="GO" id="GO:0009253">
    <property type="term" value="P:peptidoglycan catabolic process"/>
    <property type="evidence" value="ECO:0007669"/>
    <property type="project" value="InterPro"/>
</dbReference>
<dbReference type="SMART" id="SM00646">
    <property type="entry name" value="Ami_3"/>
    <property type="match status" value="1"/>
</dbReference>
<reference evidence="2 3" key="1">
    <citation type="submission" date="2019-02" db="EMBL/GenBank/DDBJ databases">
        <title>Genome sequencing of Clostridium botulinum clinical isolates.</title>
        <authorList>
            <person name="Brunt J."/>
            <person name="Van Vliet A.H.M."/>
            <person name="Stringer S.C."/>
            <person name="Grant K.A."/>
            <person name="Carter A.C."/>
            <person name="Peck M.W."/>
        </authorList>
    </citation>
    <scope>NUCLEOTIDE SEQUENCE [LARGE SCALE GENOMIC DNA]</scope>
    <source>
        <strain evidence="2 3">H113700579</strain>
    </source>
</reference>
<dbReference type="SUPFAM" id="SSF53187">
    <property type="entry name" value="Zn-dependent exopeptidases"/>
    <property type="match status" value="1"/>
</dbReference>
<dbReference type="PANTHER" id="PTHR30404:SF8">
    <property type="entry name" value="AUTOLYSIN PH-RELATED"/>
    <property type="match status" value="1"/>
</dbReference>
<evidence type="ECO:0000313" key="3">
    <source>
        <dbReference type="Proteomes" id="UP000472355"/>
    </source>
</evidence>
<dbReference type="GO" id="GO:0008745">
    <property type="term" value="F:N-acetylmuramoyl-L-alanine amidase activity"/>
    <property type="evidence" value="ECO:0007669"/>
    <property type="project" value="InterPro"/>
</dbReference>